<dbReference type="PANTHER" id="PTHR21581:SF6">
    <property type="entry name" value="TRAFFICKING PROTEIN PARTICLE COMPLEX SUBUNIT 12"/>
    <property type="match status" value="1"/>
</dbReference>
<organism evidence="2 3">
    <name type="scientific">Malassezia equina</name>
    <dbReference type="NCBI Taxonomy" id="1381935"/>
    <lineage>
        <taxon>Eukaryota</taxon>
        <taxon>Fungi</taxon>
        <taxon>Dikarya</taxon>
        <taxon>Basidiomycota</taxon>
        <taxon>Ustilaginomycotina</taxon>
        <taxon>Malasseziomycetes</taxon>
        <taxon>Malasseziales</taxon>
        <taxon>Malasseziaceae</taxon>
        <taxon>Malassezia</taxon>
    </lineage>
</organism>
<gene>
    <name evidence="2" type="ORF">MEQU1_003045</name>
</gene>
<evidence type="ECO:0000256" key="1">
    <source>
        <dbReference type="SAM" id="MobiDB-lite"/>
    </source>
</evidence>
<evidence type="ECO:0000313" key="2">
    <source>
        <dbReference type="EMBL" id="WFD24346.1"/>
    </source>
</evidence>
<accession>A0AAF0EKD7</accession>
<dbReference type="InterPro" id="IPR018559">
    <property type="entry name" value="DUF2015"/>
</dbReference>
<dbReference type="Proteomes" id="UP001214415">
    <property type="component" value="Chromosome 6"/>
</dbReference>
<reference evidence="2" key="1">
    <citation type="submission" date="2023-03" db="EMBL/GenBank/DDBJ databases">
        <title>Mating type loci evolution in Malassezia.</title>
        <authorList>
            <person name="Coelho M.A."/>
        </authorList>
    </citation>
    <scope>NUCLEOTIDE SEQUENCE</scope>
    <source>
        <strain evidence="2">CBS 12830</strain>
    </source>
</reference>
<dbReference type="GO" id="GO:0005794">
    <property type="term" value="C:Golgi apparatus"/>
    <property type="evidence" value="ECO:0007669"/>
    <property type="project" value="TreeGrafter"/>
</dbReference>
<dbReference type="InterPro" id="IPR011990">
    <property type="entry name" value="TPR-like_helical_dom_sf"/>
</dbReference>
<dbReference type="PANTHER" id="PTHR21581">
    <property type="entry name" value="D-ALANYL-D-ALANINE CARBOXYPEPTIDASE"/>
    <property type="match status" value="1"/>
</dbReference>
<sequence length="400" mass="45231">MLQRYAPEHELPPTEMLAPADAEKRPSEQTMEAMQANHWRRVAAIAGECVSLTPDQDVSITEADIQYTLAWWHIRFISLSKMMLYTQLRKEINALWTVLESVRIWDEMNEDVVPLIQTSLVPFSLHAVYAQQLFLGGFQREGTARLCQLIRMTQSLSKNDDTDQELWHRRNIRLRVLLSSLLIESNQLPAAASVVAELDVALRSEATPDLSTLLMLVRLYLAMGEIRRARSTLDEAQKKHTELSPDAAAGLATHEALFHYTIRPHDPYDFPEALHAYEASAHHQSLTNTMALGALLRGDIVQSIQLMERILQEHPTIVSSSKALTHNLLTLHSLGTKDSLFDIEANIQDGDPRAGLDEAGMEQIHHMMQTRGLRHYALLREQNIDPRTGIPLDSKAITHL</sequence>
<feature type="region of interest" description="Disordered" evidence="1">
    <location>
        <begin position="1"/>
        <end position="29"/>
    </location>
</feature>
<protein>
    <submittedName>
        <fullName evidence="2">Uncharacterized protein</fullName>
    </submittedName>
</protein>
<dbReference type="Gene3D" id="1.25.40.10">
    <property type="entry name" value="Tetratricopeptide repeat domain"/>
    <property type="match status" value="1"/>
</dbReference>
<dbReference type="AlphaFoldDB" id="A0AAF0EKD7"/>
<dbReference type="Pfam" id="PF09435">
    <property type="entry name" value="DUF2015"/>
    <property type="match status" value="1"/>
</dbReference>
<proteinExistence type="predicted"/>
<dbReference type="GO" id="GO:0030008">
    <property type="term" value="C:TRAPP complex"/>
    <property type="evidence" value="ECO:0007669"/>
    <property type="project" value="TreeGrafter"/>
</dbReference>
<evidence type="ECO:0000313" key="3">
    <source>
        <dbReference type="Proteomes" id="UP001214415"/>
    </source>
</evidence>
<dbReference type="EMBL" id="CP119905">
    <property type="protein sequence ID" value="WFD24346.1"/>
    <property type="molecule type" value="Genomic_DNA"/>
</dbReference>
<feature type="compositionally biased region" description="Basic and acidic residues" evidence="1">
    <location>
        <begin position="1"/>
        <end position="12"/>
    </location>
</feature>
<name>A0AAF0EKD7_9BASI</name>
<keyword evidence="3" id="KW-1185">Reference proteome</keyword>